<feature type="domain" description="HNH nuclease" evidence="1">
    <location>
        <begin position="185"/>
        <end position="236"/>
    </location>
</feature>
<evidence type="ECO:0000313" key="3">
    <source>
        <dbReference type="Proteomes" id="UP000635565"/>
    </source>
</evidence>
<dbReference type="InterPro" id="IPR002711">
    <property type="entry name" value="HNH"/>
</dbReference>
<dbReference type="Pfam" id="PF01844">
    <property type="entry name" value="HNH"/>
    <property type="match status" value="1"/>
</dbReference>
<dbReference type="PANTHER" id="PTHR33877:SF1">
    <property type="entry name" value="TYPE IV METHYL-DIRECTED RESTRICTION ENZYME ECOKMCRA"/>
    <property type="match status" value="1"/>
</dbReference>
<keyword evidence="3" id="KW-1185">Reference proteome</keyword>
<proteinExistence type="predicted"/>
<dbReference type="InterPro" id="IPR003615">
    <property type="entry name" value="HNH_nuc"/>
</dbReference>
<evidence type="ECO:0000313" key="2">
    <source>
        <dbReference type="EMBL" id="GHO82425.1"/>
    </source>
</evidence>
<dbReference type="InterPro" id="IPR025938">
    <property type="entry name" value="RRXRR_dom"/>
</dbReference>
<dbReference type="Proteomes" id="UP000635565">
    <property type="component" value="Unassembled WGS sequence"/>
</dbReference>
<sequence length="423" mass="48171">MSKVFVIDQQKQPLDPVHPGRARKLLSEGKAAVYRRFPFTIILKAEITKPVVQPLRIKLDPGSRTTGIAIVNDASGEVVFAAELSHRGQAIKASLDDRRAVRRSRRQRKTRYRKARWHNRRRKNGWLPPSLLSRIANVLTWVKRLSRLCAITAISMEFVRFDMQLMENPEITGIEYQQGTLMGFEVREYLLEKWGRKCAYCGVSDHPLQVEHIHPRANGGTNRISNLTLACERCNQAKGTQDIKVFLKKKPSVLDRVLAQACQPLKDAAAVNATRWALFERLKGTGLPIECGSGGLTKFNRTTRNLPKTHWSDAVCVGKSTPEVVKTNQIQPLLMRATGHGRRQMCVTDAYGFPKQHKDRRGTYLGYRTGDIVKAITPKGTFQGRIAIRSRPSFRLGKVDIHPKYMRRLHRIDGYAYHYERNA</sequence>
<protein>
    <recommendedName>
        <fullName evidence="1">HNH nuclease domain-containing protein</fullName>
    </recommendedName>
</protein>
<dbReference type="NCBIfam" id="NF040563">
    <property type="entry name" value="guided_IscB"/>
    <property type="match status" value="1"/>
</dbReference>
<name>A0ABQ3V9G4_9CHLR</name>
<gene>
    <name evidence="2" type="ORF">KSZ_04310</name>
</gene>
<reference evidence="2 3" key="1">
    <citation type="journal article" date="2021" name="Int. J. Syst. Evol. Microbiol.">
        <title>Reticulibacter mediterranei gen. nov., sp. nov., within the new family Reticulibacteraceae fam. nov., and Ktedonospora formicarum gen. nov., sp. nov., Ktedonobacter robiniae sp. nov., Dictyobacter formicarum sp. nov. and Dictyobacter arantiisoli sp. nov., belonging to the class Ktedonobacteria.</title>
        <authorList>
            <person name="Yabe S."/>
            <person name="Zheng Y."/>
            <person name="Wang C.M."/>
            <person name="Sakai Y."/>
            <person name="Abe K."/>
            <person name="Yokota A."/>
            <person name="Donadio S."/>
            <person name="Cavaletti L."/>
            <person name="Monciardini P."/>
        </authorList>
    </citation>
    <scope>NUCLEOTIDE SEQUENCE [LARGE SCALE GENOMIC DNA]</scope>
    <source>
        <strain evidence="2 3">SOSP1-9</strain>
    </source>
</reference>
<dbReference type="Pfam" id="PF14239">
    <property type="entry name" value="RRXRR"/>
    <property type="match status" value="1"/>
</dbReference>
<comment type="caution">
    <text evidence="2">The sequence shown here is derived from an EMBL/GenBank/DDBJ whole genome shotgun (WGS) entry which is preliminary data.</text>
</comment>
<dbReference type="Gene3D" id="1.10.30.50">
    <property type="match status" value="1"/>
</dbReference>
<dbReference type="SMART" id="SM00507">
    <property type="entry name" value="HNHc"/>
    <property type="match status" value="1"/>
</dbReference>
<organism evidence="2 3">
    <name type="scientific">Dictyobacter formicarum</name>
    <dbReference type="NCBI Taxonomy" id="2778368"/>
    <lineage>
        <taxon>Bacteria</taxon>
        <taxon>Bacillati</taxon>
        <taxon>Chloroflexota</taxon>
        <taxon>Ktedonobacteria</taxon>
        <taxon>Ktedonobacterales</taxon>
        <taxon>Dictyobacteraceae</taxon>
        <taxon>Dictyobacter</taxon>
    </lineage>
</organism>
<evidence type="ECO:0000259" key="1">
    <source>
        <dbReference type="SMART" id="SM00507"/>
    </source>
</evidence>
<dbReference type="CDD" id="cd00085">
    <property type="entry name" value="HNHc"/>
    <property type="match status" value="1"/>
</dbReference>
<dbReference type="InterPro" id="IPR052892">
    <property type="entry name" value="NA-targeting_endonuclease"/>
</dbReference>
<dbReference type="InterPro" id="IPR047693">
    <property type="entry name" value="RNA-guided_IscB-like"/>
</dbReference>
<accession>A0ABQ3V9G4</accession>
<dbReference type="PANTHER" id="PTHR33877">
    <property type="entry name" value="SLL1193 PROTEIN"/>
    <property type="match status" value="1"/>
</dbReference>
<dbReference type="EMBL" id="BNJJ01000001">
    <property type="protein sequence ID" value="GHO82425.1"/>
    <property type="molecule type" value="Genomic_DNA"/>
</dbReference>